<proteinExistence type="predicted"/>
<sequence>MAGMEAGAREAARRVIEQNDELACRRSYEQLADLGREAREVVEYLGPWRENGTNLLGRPKPDALNALRRACRWALGSQSPLPNAGVTYTYQGSPPEAWLFALSAVDQQRLRWVEDGVVTSRRYFDTALTTALQRAQWMAALYSGLTIVRPLIDVPEERDPPRHGRLRDGIVGRALCEEIAEQLTAGQALRSAAAAGEQVVPAIRAWVAATAAVLDRGLTNDEVGDRLRLVTGGLRFCEGRVVPHPTALADACLTLGLEYLEKVEQQMPDHIEASGQGPQRAPVTVYGNVGAINSQVTNSSFAVAETIRSIGVTIGTLDRDGQGETATAIQELTQAIQQDPALAERRAELLDHVADVAEAAAEPDRPRALSRARLAMAAITGAAGASTQLAQTLALWQDTLGRFF</sequence>
<name>A0A7W7WMB9_9ACTN</name>
<reference evidence="1 2" key="1">
    <citation type="submission" date="2020-08" db="EMBL/GenBank/DDBJ databases">
        <title>Sequencing the genomes of 1000 actinobacteria strains.</title>
        <authorList>
            <person name="Klenk H.-P."/>
        </authorList>
    </citation>
    <scope>NUCLEOTIDE SEQUENCE [LARGE SCALE GENOMIC DNA]</scope>
    <source>
        <strain evidence="1 2">DSM 44786</strain>
    </source>
</reference>
<dbReference type="RefSeq" id="WP_184923697.1">
    <property type="nucleotide sequence ID" value="NZ_JACHJR010000001.1"/>
</dbReference>
<evidence type="ECO:0000313" key="1">
    <source>
        <dbReference type="EMBL" id="MBB4951614.1"/>
    </source>
</evidence>
<dbReference type="Proteomes" id="UP000573327">
    <property type="component" value="Unassembled WGS sequence"/>
</dbReference>
<evidence type="ECO:0000313" key="2">
    <source>
        <dbReference type="Proteomes" id="UP000573327"/>
    </source>
</evidence>
<organism evidence="1 2">
    <name type="scientific">Kitasatospora gansuensis</name>
    <dbReference type="NCBI Taxonomy" id="258050"/>
    <lineage>
        <taxon>Bacteria</taxon>
        <taxon>Bacillati</taxon>
        <taxon>Actinomycetota</taxon>
        <taxon>Actinomycetes</taxon>
        <taxon>Kitasatosporales</taxon>
        <taxon>Streptomycetaceae</taxon>
        <taxon>Kitasatospora</taxon>
    </lineage>
</organism>
<dbReference type="EMBL" id="JACHJR010000001">
    <property type="protein sequence ID" value="MBB4951614.1"/>
    <property type="molecule type" value="Genomic_DNA"/>
</dbReference>
<accession>A0A7W7WMB9</accession>
<comment type="caution">
    <text evidence="1">The sequence shown here is derived from an EMBL/GenBank/DDBJ whole genome shotgun (WGS) entry which is preliminary data.</text>
</comment>
<gene>
    <name evidence="1" type="ORF">F4556_007149</name>
</gene>
<protein>
    <submittedName>
        <fullName evidence="1">Uncharacterized protein</fullName>
    </submittedName>
</protein>
<keyword evidence="2" id="KW-1185">Reference proteome</keyword>
<dbReference type="AlphaFoldDB" id="A0A7W7WMB9"/>